<feature type="transmembrane region" description="Helical" evidence="1">
    <location>
        <begin position="80"/>
        <end position="110"/>
    </location>
</feature>
<dbReference type="AlphaFoldDB" id="A0A5D2TGK4"/>
<evidence type="ECO:0000313" key="2">
    <source>
        <dbReference type="EMBL" id="TYI63314.1"/>
    </source>
</evidence>
<keyword evidence="1" id="KW-0812">Transmembrane</keyword>
<organism evidence="2 3">
    <name type="scientific">Gossypium mustelinum</name>
    <name type="common">Cotton</name>
    <name type="synonym">Gossypium caicoense</name>
    <dbReference type="NCBI Taxonomy" id="34275"/>
    <lineage>
        <taxon>Eukaryota</taxon>
        <taxon>Viridiplantae</taxon>
        <taxon>Streptophyta</taxon>
        <taxon>Embryophyta</taxon>
        <taxon>Tracheophyta</taxon>
        <taxon>Spermatophyta</taxon>
        <taxon>Magnoliopsida</taxon>
        <taxon>eudicotyledons</taxon>
        <taxon>Gunneridae</taxon>
        <taxon>Pentapetalae</taxon>
        <taxon>rosids</taxon>
        <taxon>malvids</taxon>
        <taxon>Malvales</taxon>
        <taxon>Malvaceae</taxon>
        <taxon>Malvoideae</taxon>
        <taxon>Gossypium</taxon>
    </lineage>
</organism>
<dbReference type="Proteomes" id="UP000323597">
    <property type="component" value="Chromosome D09"/>
</dbReference>
<protein>
    <submittedName>
        <fullName evidence="2">Uncharacterized protein</fullName>
    </submittedName>
</protein>
<sequence>MDHFPRNCVHVSAMSGYASGNRVHAFCGLLLFFFFFSAVIFLFCFFLGCFGLGAVAAGSGRFTGSWVGPRVESGSGRPDIYYFFIFLALFFSFFLLCFFFLSSFLFFFLLRSAPTVHPPAWRGGQRWRTVAWRWGAWMIGGVRRRVRCTPGCWLGAVLSCPEGLNCIVCKVFGVKT</sequence>
<keyword evidence="3" id="KW-1185">Reference proteome</keyword>
<evidence type="ECO:0000256" key="1">
    <source>
        <dbReference type="SAM" id="Phobius"/>
    </source>
</evidence>
<dbReference type="EMBL" id="CM017657">
    <property type="protein sequence ID" value="TYI63314.1"/>
    <property type="molecule type" value="Genomic_DNA"/>
</dbReference>
<reference evidence="2 3" key="1">
    <citation type="submission" date="2019-07" db="EMBL/GenBank/DDBJ databases">
        <title>WGS assembly of Gossypium mustelinum.</title>
        <authorList>
            <person name="Chen Z.J."/>
            <person name="Sreedasyam A."/>
            <person name="Ando A."/>
            <person name="Song Q."/>
            <person name="De L."/>
            <person name="Hulse-Kemp A."/>
            <person name="Ding M."/>
            <person name="Ye W."/>
            <person name="Kirkbride R."/>
            <person name="Jenkins J."/>
            <person name="Plott C."/>
            <person name="Lovell J."/>
            <person name="Lin Y.-M."/>
            <person name="Vaughn R."/>
            <person name="Liu B."/>
            <person name="Li W."/>
            <person name="Simpson S."/>
            <person name="Scheffler B."/>
            <person name="Saski C."/>
            <person name="Grover C."/>
            <person name="Hu G."/>
            <person name="Conover J."/>
            <person name="Carlson J."/>
            <person name="Shu S."/>
            <person name="Boston L."/>
            <person name="Williams M."/>
            <person name="Peterson D."/>
            <person name="Mcgee K."/>
            <person name="Jones D."/>
            <person name="Wendel J."/>
            <person name="Stelly D."/>
            <person name="Grimwood J."/>
            <person name="Schmutz J."/>
        </authorList>
    </citation>
    <scope>NUCLEOTIDE SEQUENCE [LARGE SCALE GENOMIC DNA]</scope>
    <source>
        <strain evidence="2">1408120.09</strain>
    </source>
</reference>
<name>A0A5D2TGK4_GOSMU</name>
<feature type="transmembrane region" description="Helical" evidence="1">
    <location>
        <begin position="29"/>
        <end position="60"/>
    </location>
</feature>
<gene>
    <name evidence="2" type="ORF">E1A91_D09G010100v1</name>
</gene>
<proteinExistence type="predicted"/>
<evidence type="ECO:0000313" key="3">
    <source>
        <dbReference type="Proteomes" id="UP000323597"/>
    </source>
</evidence>
<accession>A0A5D2TGK4</accession>
<keyword evidence="1" id="KW-0472">Membrane</keyword>
<keyword evidence="1" id="KW-1133">Transmembrane helix</keyword>